<keyword evidence="1" id="KW-1133">Transmembrane helix</keyword>
<feature type="transmembrane region" description="Helical" evidence="1">
    <location>
        <begin position="49"/>
        <end position="71"/>
    </location>
</feature>
<feature type="transmembrane region" description="Helical" evidence="1">
    <location>
        <begin position="345"/>
        <end position="365"/>
    </location>
</feature>
<accession>A0ABT6AJH1</accession>
<feature type="transmembrane region" description="Helical" evidence="1">
    <location>
        <begin position="399"/>
        <end position="417"/>
    </location>
</feature>
<feature type="transmembrane region" description="Helical" evidence="1">
    <location>
        <begin position="130"/>
        <end position="153"/>
    </location>
</feature>
<gene>
    <name evidence="2" type="ORF">P3W85_07265</name>
</gene>
<feature type="transmembrane region" description="Helical" evidence="1">
    <location>
        <begin position="159"/>
        <end position="181"/>
    </location>
</feature>
<keyword evidence="3" id="KW-1185">Reference proteome</keyword>
<reference evidence="2 3" key="1">
    <citation type="submission" date="2023-03" db="EMBL/GenBank/DDBJ databases">
        <title>Draft assemblies of triclosan tolerant bacteria isolated from returned activated sludge.</title>
        <authorList>
            <person name="Van Hamelsveld S."/>
        </authorList>
    </citation>
    <scope>NUCLEOTIDE SEQUENCE [LARGE SCALE GENOMIC DNA]</scope>
    <source>
        <strain evidence="2 3">GW210010_S58</strain>
    </source>
</reference>
<feature type="transmembrane region" description="Helical" evidence="1">
    <location>
        <begin position="371"/>
        <end position="392"/>
    </location>
</feature>
<feature type="transmembrane region" description="Helical" evidence="1">
    <location>
        <begin position="188"/>
        <end position="205"/>
    </location>
</feature>
<evidence type="ECO:0000256" key="1">
    <source>
        <dbReference type="SAM" id="Phobius"/>
    </source>
</evidence>
<feature type="transmembrane region" description="Helical" evidence="1">
    <location>
        <begin position="271"/>
        <end position="291"/>
    </location>
</feature>
<name>A0ABT6AJH1_9BURK</name>
<evidence type="ECO:0000313" key="3">
    <source>
        <dbReference type="Proteomes" id="UP001216674"/>
    </source>
</evidence>
<evidence type="ECO:0008006" key="4">
    <source>
        <dbReference type="Google" id="ProtNLM"/>
    </source>
</evidence>
<comment type="caution">
    <text evidence="2">The sequence shown here is derived from an EMBL/GenBank/DDBJ whole genome shotgun (WGS) entry which is preliminary data.</text>
</comment>
<keyword evidence="1" id="KW-0472">Membrane</keyword>
<organism evidence="2 3">
    <name type="scientific">Cupriavidus basilensis</name>
    <dbReference type="NCBI Taxonomy" id="68895"/>
    <lineage>
        <taxon>Bacteria</taxon>
        <taxon>Pseudomonadati</taxon>
        <taxon>Pseudomonadota</taxon>
        <taxon>Betaproteobacteria</taxon>
        <taxon>Burkholderiales</taxon>
        <taxon>Burkholderiaceae</taxon>
        <taxon>Cupriavidus</taxon>
    </lineage>
</organism>
<feature type="transmembrane region" description="Helical" evidence="1">
    <location>
        <begin position="211"/>
        <end position="229"/>
    </location>
</feature>
<sequence length="419" mass="44623">MPRIPVRYQSHIKLQVSRVSDPLVGSLIRWRLHWWGVATGRVVVRHWQWFVLAGVLVPAGAPLRGLLLALASPLLQAVQVGHGVGWHFTRIGAIELVAAAWVLVQRHAIAGGDFLPYVRALPLTAAQRRIVDLAVLVPANTLLLVPVAATLLLAPVLGFFTGGLMPAAIPVLAVLALLVQLVVLEGRALAAVPILAADLALSWALSGVSAIAQWSALSAAFVLGLSALVPTPRIPLPVADRAQRRMAAAERLLGPTWRIQCKALAARAATLMRTLALSAIALAANILYAAFAFDDRALPTAALMLAALALVTAGWYRTLHDAHAPVSDFLSTLPLSRHFWRWRDIRFIAVLGALPASAVLGPLLVRAPHRLPAVALLLLGYWALLAALRWPLLRGGRQATLLAAMMAGAWSAAAVAATH</sequence>
<protein>
    <recommendedName>
        <fullName evidence="4">ABC transporter permease</fullName>
    </recommendedName>
</protein>
<feature type="transmembrane region" description="Helical" evidence="1">
    <location>
        <begin position="297"/>
        <end position="316"/>
    </location>
</feature>
<proteinExistence type="predicted"/>
<dbReference type="Proteomes" id="UP001216674">
    <property type="component" value="Unassembled WGS sequence"/>
</dbReference>
<feature type="transmembrane region" description="Helical" evidence="1">
    <location>
        <begin position="91"/>
        <end position="109"/>
    </location>
</feature>
<dbReference type="RefSeq" id="WP_276264287.1">
    <property type="nucleotide sequence ID" value="NZ_JARJLM010000128.1"/>
</dbReference>
<evidence type="ECO:0000313" key="2">
    <source>
        <dbReference type="EMBL" id="MDF3832744.1"/>
    </source>
</evidence>
<dbReference type="EMBL" id="JARJLM010000128">
    <property type="protein sequence ID" value="MDF3832744.1"/>
    <property type="molecule type" value="Genomic_DNA"/>
</dbReference>
<keyword evidence="1" id="KW-0812">Transmembrane</keyword>